<evidence type="ECO:0000259" key="3">
    <source>
        <dbReference type="Pfam" id="PF17746"/>
    </source>
</evidence>
<evidence type="ECO:0000256" key="1">
    <source>
        <dbReference type="HAMAP-Rule" id="MF_00095"/>
    </source>
</evidence>
<comment type="similarity">
    <text evidence="1">Belongs to the SfsA family.</text>
</comment>
<dbReference type="AlphaFoldDB" id="A0A1M5SPA0"/>
<dbReference type="PANTHER" id="PTHR30545">
    <property type="entry name" value="SUGAR FERMENTATION STIMULATION PROTEIN A"/>
    <property type="match status" value="1"/>
</dbReference>
<dbReference type="Gene3D" id="2.40.50.580">
    <property type="match status" value="1"/>
</dbReference>
<gene>
    <name evidence="1" type="primary">sfsA</name>
    <name evidence="4" type="ORF">SAMN02745199_0994</name>
</gene>
<proteinExistence type="inferred from homology"/>
<dbReference type="NCBIfam" id="TIGR00230">
    <property type="entry name" value="sfsA"/>
    <property type="match status" value="1"/>
</dbReference>
<feature type="domain" description="SfsA N-terminal OB" evidence="3">
    <location>
        <begin position="21"/>
        <end position="86"/>
    </location>
</feature>
<dbReference type="InterPro" id="IPR040452">
    <property type="entry name" value="SfsA_C"/>
</dbReference>
<dbReference type="STRING" id="1123380.SAMN02745199_0994"/>
<dbReference type="InterPro" id="IPR005224">
    <property type="entry name" value="SfsA"/>
</dbReference>
<dbReference type="InterPro" id="IPR041465">
    <property type="entry name" value="SfsA_N"/>
</dbReference>
<sequence>MYNKNMKKLLKIPFTDKAIFLKRLNKYVGLVKLNNETTTIHIHDPGRLTELIFPGNEVLINRVNNPKRKTHFDLIAAKNDNEWILVNSMYHSKIAEKIIKYNLLFSDKIELIKSEVKFKNSRFDFLVKTCKTTTLIEVKGCTLRKENIALFPDAPTKRGNKHLLELIEAQKLGFKGILVILVFPQSKCFAPNFDTDKTFSQNFIKSLNHYINIFPIQLKYSPQFSNNNFQRNSSTMSKY</sequence>
<accession>A0A1M5SPA0</accession>
<evidence type="ECO:0000259" key="2">
    <source>
        <dbReference type="Pfam" id="PF03749"/>
    </source>
</evidence>
<organism evidence="4 5">
    <name type="scientific">Thermosipho atlanticus DSM 15807</name>
    <dbReference type="NCBI Taxonomy" id="1123380"/>
    <lineage>
        <taxon>Bacteria</taxon>
        <taxon>Thermotogati</taxon>
        <taxon>Thermotogota</taxon>
        <taxon>Thermotogae</taxon>
        <taxon>Thermotogales</taxon>
        <taxon>Fervidobacteriaceae</taxon>
        <taxon>Thermosipho</taxon>
    </lineage>
</organism>
<dbReference type="PANTHER" id="PTHR30545:SF2">
    <property type="entry name" value="SUGAR FERMENTATION STIMULATION PROTEIN A"/>
    <property type="match status" value="1"/>
</dbReference>
<reference evidence="5" key="1">
    <citation type="submission" date="2016-11" db="EMBL/GenBank/DDBJ databases">
        <authorList>
            <person name="Varghese N."/>
            <person name="Submissions S."/>
        </authorList>
    </citation>
    <scope>NUCLEOTIDE SEQUENCE [LARGE SCALE GENOMIC DNA]</scope>
    <source>
        <strain evidence="5">DSM 15807</strain>
    </source>
</reference>
<dbReference type="GO" id="GO:0003677">
    <property type="term" value="F:DNA binding"/>
    <property type="evidence" value="ECO:0007669"/>
    <property type="project" value="InterPro"/>
</dbReference>
<evidence type="ECO:0000313" key="5">
    <source>
        <dbReference type="Proteomes" id="UP000242592"/>
    </source>
</evidence>
<dbReference type="Pfam" id="PF17746">
    <property type="entry name" value="SfsA_N"/>
    <property type="match status" value="1"/>
</dbReference>
<keyword evidence="5" id="KW-1185">Reference proteome</keyword>
<protein>
    <recommendedName>
        <fullName evidence="1">Sugar fermentation stimulation protein homolog</fullName>
    </recommendedName>
</protein>
<dbReference type="Proteomes" id="UP000242592">
    <property type="component" value="Unassembled WGS sequence"/>
</dbReference>
<dbReference type="CDD" id="cd22357">
    <property type="entry name" value="SfsA-like"/>
    <property type="match status" value="1"/>
</dbReference>
<evidence type="ECO:0000313" key="4">
    <source>
        <dbReference type="EMBL" id="SHH40379.1"/>
    </source>
</evidence>
<dbReference type="HAMAP" id="MF_00095">
    <property type="entry name" value="SfsA"/>
    <property type="match status" value="1"/>
</dbReference>
<dbReference type="EMBL" id="FQXN01000003">
    <property type="protein sequence ID" value="SHH40379.1"/>
    <property type="molecule type" value="Genomic_DNA"/>
</dbReference>
<name>A0A1M5SPA0_9BACT</name>
<feature type="domain" description="Sugar fermentation stimulation protein C-terminal" evidence="2">
    <location>
        <begin position="90"/>
        <end position="223"/>
    </location>
</feature>
<dbReference type="Gene3D" id="3.40.1350.60">
    <property type="match status" value="1"/>
</dbReference>
<dbReference type="Pfam" id="PF03749">
    <property type="entry name" value="SfsA"/>
    <property type="match status" value="1"/>
</dbReference>